<dbReference type="PANTHER" id="PTHR13409">
    <property type="entry name" value="MITOCHONDRIAL 39S RIBOSOMAL PROTEIN L51"/>
    <property type="match status" value="1"/>
</dbReference>
<dbReference type="RefSeq" id="XP_014248530.1">
    <property type="nucleotide sequence ID" value="XM_014393044.2"/>
</dbReference>
<evidence type="ECO:0000313" key="9">
    <source>
        <dbReference type="EnsemblMetazoa" id="XP_014248530.1"/>
    </source>
</evidence>
<evidence type="ECO:0000256" key="3">
    <source>
        <dbReference type="ARBA" id="ARBA00022946"/>
    </source>
</evidence>
<keyword evidence="4" id="KW-0689">Ribosomal protein</keyword>
<dbReference type="RefSeq" id="XP_014248531.1">
    <property type="nucleotide sequence ID" value="XM_014393045.2"/>
</dbReference>
<evidence type="ECO:0000256" key="2">
    <source>
        <dbReference type="ARBA" id="ARBA00010972"/>
    </source>
</evidence>
<evidence type="ECO:0000256" key="6">
    <source>
        <dbReference type="ARBA" id="ARBA00023274"/>
    </source>
</evidence>
<dbReference type="GO" id="GO:0003735">
    <property type="term" value="F:structural constituent of ribosome"/>
    <property type="evidence" value="ECO:0007669"/>
    <property type="project" value="InterPro"/>
</dbReference>
<dbReference type="GO" id="GO:0006412">
    <property type="term" value="P:translation"/>
    <property type="evidence" value="ECO:0007669"/>
    <property type="project" value="TreeGrafter"/>
</dbReference>
<comment type="similarity">
    <text evidence="2">Belongs to the mitochondrion-specific ribosomal protein mL51 family.</text>
</comment>
<dbReference type="CTD" id="51258"/>
<keyword evidence="10" id="KW-1185">Reference proteome</keyword>
<accession>A0A8I6RRB6</accession>
<name>A0A8I6RRB6_CIMLE</name>
<organism evidence="9 10">
    <name type="scientific">Cimex lectularius</name>
    <name type="common">Bed bug</name>
    <name type="synonym">Acanthia lectularia</name>
    <dbReference type="NCBI Taxonomy" id="79782"/>
    <lineage>
        <taxon>Eukaryota</taxon>
        <taxon>Metazoa</taxon>
        <taxon>Ecdysozoa</taxon>
        <taxon>Arthropoda</taxon>
        <taxon>Hexapoda</taxon>
        <taxon>Insecta</taxon>
        <taxon>Pterygota</taxon>
        <taxon>Neoptera</taxon>
        <taxon>Paraneoptera</taxon>
        <taxon>Hemiptera</taxon>
        <taxon>Heteroptera</taxon>
        <taxon>Panheteroptera</taxon>
        <taxon>Cimicomorpha</taxon>
        <taxon>Cimicidae</taxon>
        <taxon>Cimex</taxon>
    </lineage>
</organism>
<dbReference type="GeneID" id="106666123"/>
<dbReference type="AlphaFoldDB" id="A0A8I6RRB6"/>
<dbReference type="EnsemblMetazoa" id="XM_014393044.2">
    <property type="protein sequence ID" value="XP_014248530.1"/>
    <property type="gene ID" value="LOC106666123"/>
</dbReference>
<sequence length="164" mass="19210">MSGIGGILRAWVPQAQSVRFRFYADKIAEGRKLYRHGYKESILQRGTLPHVDGLKLPMPIYKPGDNWSQKKALFGQNDYIDILAGNPSNPDPGLHPAKILYHLPSWLRGVRGNEYQMLLKQRKALITTKYPLVRPTKWRDLNLRISYLYRFLNRKTRTWFSKKK</sequence>
<dbReference type="Pfam" id="PF10244">
    <property type="entry name" value="MRP-L51"/>
    <property type="match status" value="1"/>
</dbReference>
<dbReference type="KEGG" id="clec:106666123"/>
<evidence type="ECO:0000256" key="8">
    <source>
        <dbReference type="ARBA" id="ARBA00035419"/>
    </source>
</evidence>
<evidence type="ECO:0000256" key="4">
    <source>
        <dbReference type="ARBA" id="ARBA00022980"/>
    </source>
</evidence>
<keyword evidence="6" id="KW-0687">Ribonucleoprotein</keyword>
<comment type="subcellular location">
    <subcellularLocation>
        <location evidence="1">Mitochondrion</location>
    </subcellularLocation>
</comment>
<evidence type="ECO:0000313" key="10">
    <source>
        <dbReference type="Proteomes" id="UP000494040"/>
    </source>
</evidence>
<evidence type="ECO:0000256" key="7">
    <source>
        <dbReference type="ARBA" id="ARBA00035182"/>
    </source>
</evidence>
<dbReference type="EnsemblMetazoa" id="XM_014393045.2">
    <property type="protein sequence ID" value="XP_014248531.1"/>
    <property type="gene ID" value="LOC106666123"/>
</dbReference>
<protein>
    <recommendedName>
        <fullName evidence="7">Large ribosomal subunit protein mL51</fullName>
    </recommendedName>
    <alternativeName>
        <fullName evidence="8">39S ribosomal protein L51, mitochondrial</fullName>
    </alternativeName>
</protein>
<dbReference type="Proteomes" id="UP000494040">
    <property type="component" value="Unassembled WGS sequence"/>
</dbReference>
<evidence type="ECO:0000256" key="5">
    <source>
        <dbReference type="ARBA" id="ARBA00023128"/>
    </source>
</evidence>
<reference evidence="9" key="1">
    <citation type="submission" date="2022-01" db="UniProtKB">
        <authorList>
            <consortium name="EnsemblMetazoa"/>
        </authorList>
    </citation>
    <scope>IDENTIFICATION</scope>
</reference>
<keyword evidence="5" id="KW-0496">Mitochondrion</keyword>
<dbReference type="OrthoDB" id="10059330at2759"/>
<dbReference type="GO" id="GO:0005762">
    <property type="term" value="C:mitochondrial large ribosomal subunit"/>
    <property type="evidence" value="ECO:0007669"/>
    <property type="project" value="TreeGrafter"/>
</dbReference>
<dbReference type="PANTHER" id="PTHR13409:SF0">
    <property type="entry name" value="LARGE RIBOSOMAL SUBUNIT PROTEIN ML51"/>
    <property type="match status" value="1"/>
</dbReference>
<dbReference type="OMA" id="RPKNAWS"/>
<keyword evidence="3" id="KW-0809">Transit peptide</keyword>
<dbReference type="InterPro" id="IPR019373">
    <property type="entry name" value="Ribosomal_mL51"/>
</dbReference>
<proteinExistence type="inferred from homology"/>
<evidence type="ECO:0000256" key="1">
    <source>
        <dbReference type="ARBA" id="ARBA00004173"/>
    </source>
</evidence>